<reference evidence="2 3" key="1">
    <citation type="submission" date="2016-09" db="EMBL/GenBank/DDBJ databases">
        <authorList>
            <person name="Capua I."/>
            <person name="De Benedictis P."/>
            <person name="Joannis T."/>
            <person name="Lombin L.H."/>
            <person name="Cattoli G."/>
        </authorList>
    </citation>
    <scope>NUCLEOTIDE SEQUENCE [LARGE SCALE GENOMIC DNA]</scope>
    <source>
        <strain evidence="2 3">IMI 309357</strain>
    </source>
</reference>
<evidence type="ECO:0000313" key="3">
    <source>
        <dbReference type="Proteomes" id="UP000176998"/>
    </source>
</evidence>
<evidence type="ECO:0000256" key="1">
    <source>
        <dbReference type="SAM" id="MobiDB-lite"/>
    </source>
</evidence>
<feature type="region of interest" description="Disordered" evidence="1">
    <location>
        <begin position="1"/>
        <end position="50"/>
    </location>
</feature>
<protein>
    <submittedName>
        <fullName evidence="2">Uncharacterized protein</fullName>
    </submittedName>
</protein>
<accession>A0A1G4APF3</accession>
<feature type="compositionally biased region" description="Low complexity" evidence="1">
    <location>
        <begin position="14"/>
        <end position="25"/>
    </location>
</feature>
<dbReference type="Proteomes" id="UP000176998">
    <property type="component" value="Unassembled WGS sequence"/>
</dbReference>
<sequence length="136" mass="15605">MSGEVNPKITWAGQTSQTNNNDTTQAGSASSANPEPLLRPQPTQKPPSGWISEHVSSYNLRWHKVQEWLVRRFENEINVSATGGGFSEKQHLNDVYFFHVPHPLTEDDRRAIDDLRDRDPNDVLRQARRERYTPDP</sequence>
<comment type="caution">
    <text evidence="2">The sequence shown here is derived from an EMBL/GenBank/DDBJ whole genome shotgun (WGS) entry which is preliminary data.</text>
</comment>
<dbReference type="AlphaFoldDB" id="A0A1G4APF3"/>
<feature type="region of interest" description="Disordered" evidence="1">
    <location>
        <begin position="109"/>
        <end position="136"/>
    </location>
</feature>
<keyword evidence="3" id="KW-1185">Reference proteome</keyword>
<name>A0A1G4APF3_9PEZI</name>
<gene>
    <name evidence="2" type="ORF">CORC01_13752</name>
</gene>
<dbReference type="GeneID" id="34566878"/>
<evidence type="ECO:0000313" key="2">
    <source>
        <dbReference type="EMBL" id="OHE90943.1"/>
    </source>
</evidence>
<dbReference type="EMBL" id="MJBS01000211">
    <property type="protein sequence ID" value="OHE90943.1"/>
    <property type="molecule type" value="Genomic_DNA"/>
</dbReference>
<dbReference type="RefSeq" id="XP_022468117.1">
    <property type="nucleotide sequence ID" value="XM_022625368.1"/>
</dbReference>
<dbReference type="OrthoDB" id="4841159at2759"/>
<organism evidence="2 3">
    <name type="scientific">Colletotrichum orchidophilum</name>
    <dbReference type="NCBI Taxonomy" id="1209926"/>
    <lineage>
        <taxon>Eukaryota</taxon>
        <taxon>Fungi</taxon>
        <taxon>Dikarya</taxon>
        <taxon>Ascomycota</taxon>
        <taxon>Pezizomycotina</taxon>
        <taxon>Sordariomycetes</taxon>
        <taxon>Hypocreomycetidae</taxon>
        <taxon>Glomerellales</taxon>
        <taxon>Glomerellaceae</taxon>
        <taxon>Colletotrichum</taxon>
    </lineage>
</organism>
<proteinExistence type="predicted"/>